<comment type="caution">
    <text evidence="2">The sequence shown here is derived from an EMBL/GenBank/DDBJ whole genome shotgun (WGS) entry which is preliminary data.</text>
</comment>
<sequence>MTLSTPANDLRTVRALIGATNLPRQLNVAGAGPLGTAAYETMTQLLAAHHAGGYSGRDRLLEMYAEARAQVAELMGTIPSLLSFQPSVSSIVTTLSRSITLEPGDQVLTWDVEHGSTIRAWHVRALETGAELVRVQPPLDEPWDTRLLLEQVDERTKVLTVSSIQSFDGSATDLYALREACDAVGALLLVDLSQHLGIADVTPAVALADAAYACAHKWLLGPVGVAVATFTPDLVSSLTPPAYGASSIDIAAAAQAAVWFDPSVPLRSDVGLLEAGTPPLLGAVSTGAAARAMSAVGVERVQRAALGVRAEIVSLLDSHDLHPVATVVDPVSPIIALRPGPEELPAIVDGLRQEHFHVILRGDVLRLSPWAMEWSEVDQLLTGLDRALTR</sequence>
<reference evidence="2 3" key="1">
    <citation type="submission" date="2019-04" db="EMBL/GenBank/DDBJ databases">
        <authorList>
            <person name="Dong K."/>
        </authorList>
    </citation>
    <scope>NUCLEOTIDE SEQUENCE [LARGE SCALE GENOMIC DNA]</scope>
    <source>
        <strain evidence="3">dk3543</strain>
    </source>
</reference>
<dbReference type="EMBL" id="SZPY01000001">
    <property type="protein sequence ID" value="TKI64003.1"/>
    <property type="molecule type" value="Genomic_DNA"/>
</dbReference>
<dbReference type="SUPFAM" id="SSF53383">
    <property type="entry name" value="PLP-dependent transferases"/>
    <property type="match status" value="1"/>
</dbReference>
<dbReference type="InterPro" id="IPR015421">
    <property type="entry name" value="PyrdxlP-dep_Trfase_major"/>
</dbReference>
<accession>A0A4V5TKK1</accession>
<feature type="domain" description="Aminotransferase class V" evidence="1">
    <location>
        <begin position="40"/>
        <end position="320"/>
    </location>
</feature>
<organism evidence="2 3">
    <name type="scientific">Nocardioides jishulii</name>
    <dbReference type="NCBI Taxonomy" id="2575440"/>
    <lineage>
        <taxon>Bacteria</taxon>
        <taxon>Bacillati</taxon>
        <taxon>Actinomycetota</taxon>
        <taxon>Actinomycetes</taxon>
        <taxon>Propionibacteriales</taxon>
        <taxon>Nocardioidaceae</taxon>
        <taxon>Nocardioides</taxon>
    </lineage>
</organism>
<protein>
    <submittedName>
        <fullName evidence="2">Aminotransferase class V-fold PLP-dependent enzyme</fullName>
    </submittedName>
</protein>
<dbReference type="Gene3D" id="3.90.1150.10">
    <property type="entry name" value="Aspartate Aminotransferase, domain 1"/>
    <property type="match status" value="1"/>
</dbReference>
<name>A0A4V5TKK1_9ACTN</name>
<dbReference type="PANTHER" id="PTHR43586">
    <property type="entry name" value="CYSTEINE DESULFURASE"/>
    <property type="match status" value="1"/>
</dbReference>
<dbReference type="AlphaFoldDB" id="A0A4V5TKK1"/>
<keyword evidence="2" id="KW-0032">Aminotransferase</keyword>
<keyword evidence="2" id="KW-0808">Transferase</keyword>
<gene>
    <name evidence="2" type="ORF">FC770_02145</name>
</gene>
<evidence type="ECO:0000313" key="3">
    <source>
        <dbReference type="Proteomes" id="UP000307808"/>
    </source>
</evidence>
<evidence type="ECO:0000313" key="2">
    <source>
        <dbReference type="EMBL" id="TKI64003.1"/>
    </source>
</evidence>
<dbReference type="GO" id="GO:0008483">
    <property type="term" value="F:transaminase activity"/>
    <property type="evidence" value="ECO:0007669"/>
    <property type="project" value="UniProtKB-KW"/>
</dbReference>
<dbReference type="InterPro" id="IPR000192">
    <property type="entry name" value="Aminotrans_V_dom"/>
</dbReference>
<dbReference type="Gene3D" id="3.40.640.10">
    <property type="entry name" value="Type I PLP-dependent aspartate aminotransferase-like (Major domain)"/>
    <property type="match status" value="1"/>
</dbReference>
<dbReference type="InterPro" id="IPR015424">
    <property type="entry name" value="PyrdxlP-dep_Trfase"/>
</dbReference>
<dbReference type="Proteomes" id="UP000307808">
    <property type="component" value="Unassembled WGS sequence"/>
</dbReference>
<dbReference type="OrthoDB" id="250246at2"/>
<dbReference type="Pfam" id="PF00266">
    <property type="entry name" value="Aminotran_5"/>
    <property type="match status" value="1"/>
</dbReference>
<keyword evidence="3" id="KW-1185">Reference proteome</keyword>
<dbReference type="RefSeq" id="WP_137064467.1">
    <property type="nucleotide sequence ID" value="NZ_CP040748.1"/>
</dbReference>
<evidence type="ECO:0000259" key="1">
    <source>
        <dbReference type="Pfam" id="PF00266"/>
    </source>
</evidence>
<proteinExistence type="predicted"/>
<dbReference type="InterPro" id="IPR015422">
    <property type="entry name" value="PyrdxlP-dep_Trfase_small"/>
</dbReference>